<evidence type="ECO:0000256" key="1">
    <source>
        <dbReference type="SAM" id="MobiDB-lite"/>
    </source>
</evidence>
<feature type="compositionally biased region" description="Acidic residues" evidence="1">
    <location>
        <begin position="50"/>
        <end position="62"/>
    </location>
</feature>
<dbReference type="PANTHER" id="PTHR46060:SF1">
    <property type="entry name" value="MARINER MOS1 TRANSPOSASE-LIKE PROTEIN"/>
    <property type="match status" value="1"/>
</dbReference>
<dbReference type="Gene3D" id="3.30.420.10">
    <property type="entry name" value="Ribonuclease H-like superfamily/Ribonuclease H"/>
    <property type="match status" value="1"/>
</dbReference>
<sequence>MSNSEETADNSAEKKPENEEKSDEIPSPDVETRFTLDITATNLEDKNKEEEEEGRNEEEGEDKTDLAPADFYLFTKVKSLLKGRRFASAEEVKIHATHAVREVTKDGLQECFEKWHGCWQKCVTAREMVICHLQQSLDNDARPGRPKTSIHEHNVKLVAAALQNVRRATCEDLSEGTGISPNSVFRISTKNFKKRKISARWVLHCLTAGQEQKRLDIANFLTGSSRKQVSQRETVLRSNVNSQQTPLNALILVILLAVVVTLLLPVEVTLLLTIVMVLLFAIVMLLLAVWVVIVDSCRDVIGDSCRDVIGDSCRDVIGDSCRDVIVDSCGDIIGSCDFSVGSGVIIIGGCRDGIVDSCDVIVDSCGDVIVDNYDNILLSTVIGTASSCGDVIVDSCGDVIADNCGDVIVDNCGDITVDSCSNIIVDICDVIVDSCGDVIVDSCDDQL</sequence>
<dbReference type="EMBL" id="JAJSOF020000013">
    <property type="protein sequence ID" value="KAJ4443626.1"/>
    <property type="molecule type" value="Genomic_DNA"/>
</dbReference>
<dbReference type="InterPro" id="IPR036397">
    <property type="entry name" value="RNaseH_sf"/>
</dbReference>
<keyword evidence="2" id="KW-0812">Transmembrane</keyword>
<name>A0ABQ8TCF5_PERAM</name>
<keyword evidence="2" id="KW-1133">Transmembrane helix</keyword>
<dbReference type="InterPro" id="IPR052709">
    <property type="entry name" value="Transposase-MT_Hybrid"/>
</dbReference>
<feature type="transmembrane region" description="Helical" evidence="2">
    <location>
        <begin position="247"/>
        <end position="264"/>
    </location>
</feature>
<organism evidence="3 4">
    <name type="scientific">Periplaneta americana</name>
    <name type="common">American cockroach</name>
    <name type="synonym">Blatta americana</name>
    <dbReference type="NCBI Taxonomy" id="6978"/>
    <lineage>
        <taxon>Eukaryota</taxon>
        <taxon>Metazoa</taxon>
        <taxon>Ecdysozoa</taxon>
        <taxon>Arthropoda</taxon>
        <taxon>Hexapoda</taxon>
        <taxon>Insecta</taxon>
        <taxon>Pterygota</taxon>
        <taxon>Neoptera</taxon>
        <taxon>Polyneoptera</taxon>
        <taxon>Dictyoptera</taxon>
        <taxon>Blattodea</taxon>
        <taxon>Blattoidea</taxon>
        <taxon>Blattidae</taxon>
        <taxon>Blattinae</taxon>
        <taxon>Periplaneta</taxon>
    </lineage>
</organism>
<reference evidence="3 4" key="1">
    <citation type="journal article" date="2022" name="Allergy">
        <title>Genome assembly and annotation of Periplaneta americana reveal a comprehensive cockroach allergen profile.</title>
        <authorList>
            <person name="Wang L."/>
            <person name="Xiong Q."/>
            <person name="Saelim N."/>
            <person name="Wang L."/>
            <person name="Nong W."/>
            <person name="Wan A.T."/>
            <person name="Shi M."/>
            <person name="Liu X."/>
            <person name="Cao Q."/>
            <person name="Hui J.H.L."/>
            <person name="Sookrung N."/>
            <person name="Leung T.F."/>
            <person name="Tungtrongchitr A."/>
            <person name="Tsui S.K.W."/>
        </authorList>
    </citation>
    <scope>NUCLEOTIDE SEQUENCE [LARGE SCALE GENOMIC DNA]</scope>
    <source>
        <strain evidence="3">PWHHKU_190912</strain>
    </source>
</reference>
<evidence type="ECO:0000313" key="4">
    <source>
        <dbReference type="Proteomes" id="UP001148838"/>
    </source>
</evidence>
<keyword evidence="4" id="KW-1185">Reference proteome</keyword>
<feature type="transmembrane region" description="Helical" evidence="2">
    <location>
        <begin position="270"/>
        <end position="293"/>
    </location>
</feature>
<proteinExistence type="predicted"/>
<protein>
    <submittedName>
        <fullName evidence="3">Uncharacterized protein</fullName>
    </submittedName>
</protein>
<evidence type="ECO:0000256" key="2">
    <source>
        <dbReference type="SAM" id="Phobius"/>
    </source>
</evidence>
<accession>A0ABQ8TCF5</accession>
<dbReference type="PANTHER" id="PTHR46060">
    <property type="entry name" value="MARINER MOS1 TRANSPOSASE-LIKE PROTEIN"/>
    <property type="match status" value="1"/>
</dbReference>
<keyword evidence="2" id="KW-0472">Membrane</keyword>
<gene>
    <name evidence="3" type="ORF">ANN_05300</name>
</gene>
<feature type="region of interest" description="Disordered" evidence="1">
    <location>
        <begin position="1"/>
        <end position="64"/>
    </location>
</feature>
<comment type="caution">
    <text evidence="3">The sequence shown here is derived from an EMBL/GenBank/DDBJ whole genome shotgun (WGS) entry which is preliminary data.</text>
</comment>
<dbReference type="Proteomes" id="UP001148838">
    <property type="component" value="Unassembled WGS sequence"/>
</dbReference>
<evidence type="ECO:0000313" key="3">
    <source>
        <dbReference type="EMBL" id="KAJ4443626.1"/>
    </source>
</evidence>